<name>A0A8J7KNB4_9ACTN</name>
<feature type="transmembrane region" description="Helical" evidence="1">
    <location>
        <begin position="230"/>
        <end position="250"/>
    </location>
</feature>
<dbReference type="Proteomes" id="UP000622552">
    <property type="component" value="Unassembled WGS sequence"/>
</dbReference>
<dbReference type="Pfam" id="PF06772">
    <property type="entry name" value="LtrA"/>
    <property type="match status" value="1"/>
</dbReference>
<feature type="transmembrane region" description="Helical" evidence="1">
    <location>
        <begin position="74"/>
        <end position="94"/>
    </location>
</feature>
<dbReference type="PANTHER" id="PTHR36840:SF1">
    <property type="entry name" value="BLL5714 PROTEIN"/>
    <property type="match status" value="1"/>
</dbReference>
<dbReference type="AlphaFoldDB" id="A0A8J7KNB4"/>
<evidence type="ECO:0000313" key="2">
    <source>
        <dbReference type="EMBL" id="MBG6135057.1"/>
    </source>
</evidence>
<keyword evidence="3" id="KW-1185">Reference proteome</keyword>
<dbReference type="PANTHER" id="PTHR36840">
    <property type="entry name" value="BLL5714 PROTEIN"/>
    <property type="match status" value="1"/>
</dbReference>
<dbReference type="RefSeq" id="WP_197002220.1">
    <property type="nucleotide sequence ID" value="NZ_BONS01000004.1"/>
</dbReference>
<feature type="transmembrane region" description="Helical" evidence="1">
    <location>
        <begin position="306"/>
        <end position="324"/>
    </location>
</feature>
<sequence length="386" mass="40267">MVTGESKRVSWVELYFDLVFVLAVAQVAHAIGGHPGWGGVWAAFGLFVLLWWTWTGFALLYNRHGAETALSSRLVILAGTVPCGLAAVAVHDAAEGHPRAFALSLGAARLILGVAHAVIAGRPAARPAVGYLVSAAGFATAAFLPSPTSYILCGVMVAVESRLSYTDTPPDRRRLRVADRMDLDALQPAAPGQAIDAHHFSERFGLFVIILLGEVVASAGLGALDGGHGHIAWLPLIAAIVLAGTLWWQYFDAAADMNRRMLEVAGGSQFVARAVFVSGHMLPAFAVISVAAGVRLLLAGGAPTGAYWLVSGGMAGYLAVTRTFSVRTGRLAHLGRIALAVATVELGWLGEVLPAAGYLGVVAGWGVLCAGVATWEAHRAARLKAA</sequence>
<reference evidence="2" key="1">
    <citation type="submission" date="2020-11" db="EMBL/GenBank/DDBJ databases">
        <title>Sequencing the genomes of 1000 actinobacteria strains.</title>
        <authorList>
            <person name="Klenk H.-P."/>
        </authorList>
    </citation>
    <scope>NUCLEOTIDE SEQUENCE</scope>
    <source>
        <strain evidence="2">DSM 45356</strain>
    </source>
</reference>
<accession>A0A8J7KNB4</accession>
<keyword evidence="1" id="KW-0812">Transmembrane</keyword>
<dbReference type="EMBL" id="JADOUF010000001">
    <property type="protein sequence ID" value="MBG6135057.1"/>
    <property type="molecule type" value="Genomic_DNA"/>
</dbReference>
<comment type="caution">
    <text evidence="2">The sequence shown here is derived from an EMBL/GenBank/DDBJ whole genome shotgun (WGS) entry which is preliminary data.</text>
</comment>
<feature type="transmembrane region" description="Helical" evidence="1">
    <location>
        <begin position="204"/>
        <end position="224"/>
    </location>
</feature>
<evidence type="ECO:0000256" key="1">
    <source>
        <dbReference type="SAM" id="Phobius"/>
    </source>
</evidence>
<feature type="transmembrane region" description="Helical" evidence="1">
    <location>
        <begin position="270"/>
        <end position="294"/>
    </location>
</feature>
<evidence type="ECO:0000313" key="3">
    <source>
        <dbReference type="Proteomes" id="UP000622552"/>
    </source>
</evidence>
<protein>
    <submittedName>
        <fullName evidence="2">Low temperature requirement protein LtrA</fullName>
    </submittedName>
</protein>
<keyword evidence="1" id="KW-0472">Membrane</keyword>
<proteinExistence type="predicted"/>
<feature type="transmembrane region" description="Helical" evidence="1">
    <location>
        <begin position="12"/>
        <end position="32"/>
    </location>
</feature>
<gene>
    <name evidence="2" type="ORF">IW245_001251</name>
</gene>
<dbReference type="InterPro" id="IPR010640">
    <property type="entry name" value="Low_temperature_requirement_A"/>
</dbReference>
<keyword evidence="1" id="KW-1133">Transmembrane helix</keyword>
<feature type="transmembrane region" description="Helical" evidence="1">
    <location>
        <begin position="355"/>
        <end position="375"/>
    </location>
</feature>
<organism evidence="2 3">
    <name type="scientific">Longispora fulva</name>
    <dbReference type="NCBI Taxonomy" id="619741"/>
    <lineage>
        <taxon>Bacteria</taxon>
        <taxon>Bacillati</taxon>
        <taxon>Actinomycetota</taxon>
        <taxon>Actinomycetes</taxon>
        <taxon>Micromonosporales</taxon>
        <taxon>Micromonosporaceae</taxon>
        <taxon>Longispora</taxon>
    </lineage>
</organism>
<feature type="transmembrane region" description="Helical" evidence="1">
    <location>
        <begin position="38"/>
        <end position="62"/>
    </location>
</feature>
<feature type="transmembrane region" description="Helical" evidence="1">
    <location>
        <begin position="331"/>
        <end position="349"/>
    </location>
</feature>